<dbReference type="HOGENOM" id="CLU_201265_0_0_9"/>
<gene>
    <name evidence="1" type="ordered locus">SH0528</name>
</gene>
<dbReference type="KEGG" id="sha:SH0528"/>
<dbReference type="OrthoDB" id="9778008at2"/>
<sequence length="55" mass="6654">MVSEIIINEDLEEKINYPDRRWPHVILHTSLSETLLGYIPLHWHYALQFMYVTKV</sequence>
<name>Q4L938_STAHJ</name>
<reference evidence="1 2" key="1">
    <citation type="journal article" date="2005" name="J. Bacteriol.">
        <title>Whole-genome sequencing of Staphylococcus haemolyticus uncovers the extreme plasticity of its genome and the evolution of human-colonizing staphylococcal species.</title>
        <authorList>
            <person name="Takeuchi F."/>
            <person name="Watanabe S."/>
            <person name="Baba T."/>
            <person name="Yuzawa H."/>
            <person name="Ito T."/>
            <person name="Morimoto Y."/>
            <person name="Kuroda M."/>
            <person name="Cui L."/>
            <person name="Takahashi M."/>
            <person name="Ankai A."/>
            <person name="Baba S."/>
            <person name="Fukui S."/>
            <person name="Lee J.C."/>
            <person name="Hiramatsu K."/>
        </authorList>
    </citation>
    <scope>NUCLEOTIDE SEQUENCE [LARGE SCALE GENOMIC DNA]</scope>
    <source>
        <strain evidence="1 2">JCSC1435</strain>
    </source>
</reference>
<accession>Q4L938</accession>
<proteinExistence type="predicted"/>
<dbReference type="Proteomes" id="UP000000543">
    <property type="component" value="Chromosome"/>
</dbReference>
<protein>
    <submittedName>
        <fullName evidence="1">Transcriptional regulator (AraC/XylS family)</fullName>
    </submittedName>
</protein>
<dbReference type="eggNOG" id="ENOG50305TC">
    <property type="taxonomic scope" value="Bacteria"/>
</dbReference>
<organism evidence="1 2">
    <name type="scientific">Staphylococcus haemolyticus (strain JCSC1435)</name>
    <dbReference type="NCBI Taxonomy" id="279808"/>
    <lineage>
        <taxon>Bacteria</taxon>
        <taxon>Bacillati</taxon>
        <taxon>Bacillota</taxon>
        <taxon>Bacilli</taxon>
        <taxon>Bacillales</taxon>
        <taxon>Staphylococcaceae</taxon>
        <taxon>Staphylococcus</taxon>
    </lineage>
</organism>
<dbReference type="AlphaFoldDB" id="Q4L938"/>
<dbReference type="RefSeq" id="WP_011274853.1">
    <property type="nucleotide sequence ID" value="NC_007168.1"/>
</dbReference>
<dbReference type="EMBL" id="AP006716">
    <property type="protein sequence ID" value="BAE03837.1"/>
    <property type="molecule type" value="Genomic_DNA"/>
</dbReference>
<evidence type="ECO:0000313" key="2">
    <source>
        <dbReference type="Proteomes" id="UP000000543"/>
    </source>
</evidence>
<evidence type="ECO:0000313" key="1">
    <source>
        <dbReference type="EMBL" id="BAE03837.1"/>
    </source>
</evidence>